<feature type="domain" description="Fe-containing alcohol dehydrogenase-like C-terminal" evidence="3">
    <location>
        <begin position="191"/>
        <end position="365"/>
    </location>
</feature>
<dbReference type="Proteomes" id="UP000002030">
    <property type="component" value="Chromosome"/>
</dbReference>
<dbReference type="PATRIC" id="fig|525903.6.peg.1633"/>
<dbReference type="GO" id="GO:1990002">
    <property type="term" value="F:methylglyoxal reductase (NADPH) (acetol producing) activity"/>
    <property type="evidence" value="ECO:0007669"/>
    <property type="project" value="TreeGrafter"/>
</dbReference>
<dbReference type="InterPro" id="IPR018211">
    <property type="entry name" value="ADH_Fe_CS"/>
</dbReference>
<evidence type="ECO:0000313" key="4">
    <source>
        <dbReference type="EMBL" id="ACZ19857.1"/>
    </source>
</evidence>
<dbReference type="HOGENOM" id="CLU_007207_0_4_0"/>
<evidence type="ECO:0000313" key="5">
    <source>
        <dbReference type="Proteomes" id="UP000002030"/>
    </source>
</evidence>
<dbReference type="InterPro" id="IPR044731">
    <property type="entry name" value="BDH-like"/>
</dbReference>
<dbReference type="CDD" id="cd08187">
    <property type="entry name" value="BDH"/>
    <property type="match status" value="1"/>
</dbReference>
<evidence type="ECO:0000259" key="2">
    <source>
        <dbReference type="Pfam" id="PF00465"/>
    </source>
</evidence>
<dbReference type="PANTHER" id="PTHR43633:SF1">
    <property type="entry name" value="ALCOHOL DEHYDROGENASE YQHD"/>
    <property type="match status" value="1"/>
</dbReference>
<dbReference type="PANTHER" id="PTHR43633">
    <property type="entry name" value="ALCOHOL DEHYDROGENASE YQHD"/>
    <property type="match status" value="1"/>
</dbReference>
<dbReference type="Gene3D" id="3.40.50.1970">
    <property type="match status" value="1"/>
</dbReference>
<dbReference type="KEGG" id="tai:Taci_1643"/>
<dbReference type="EnsemblBacteria" id="ACZ19857">
    <property type="protein sequence ID" value="ACZ19857"/>
    <property type="gene ID" value="Taci_1643"/>
</dbReference>
<dbReference type="FunFam" id="3.40.50.1970:FF:000003">
    <property type="entry name" value="Alcohol dehydrogenase, iron-containing"/>
    <property type="match status" value="1"/>
</dbReference>
<dbReference type="PROSITE" id="PS00913">
    <property type="entry name" value="ADH_IRON_1"/>
    <property type="match status" value="1"/>
</dbReference>
<dbReference type="InterPro" id="IPR001670">
    <property type="entry name" value="ADH_Fe/GldA"/>
</dbReference>
<dbReference type="InterPro" id="IPR056798">
    <property type="entry name" value="ADH_Fe_C"/>
</dbReference>
<dbReference type="GO" id="GO:0005829">
    <property type="term" value="C:cytosol"/>
    <property type="evidence" value="ECO:0007669"/>
    <property type="project" value="TreeGrafter"/>
</dbReference>
<dbReference type="GO" id="GO:1990362">
    <property type="term" value="F:butanol dehydrogenase (NAD+) activity"/>
    <property type="evidence" value="ECO:0007669"/>
    <property type="project" value="InterPro"/>
</dbReference>
<sequence length="393" mass="42288">MKFEFYNPTRLIFGAGVLEKLGEAVRPLGGRALLVMGRGSARRSGLYDRVAGILSASGVSVVPFEGVEPNPRLDTVLRGSEAARSEGCDVVVALGGGSVMDAAKVMAAGVFYPGDLWDMMYVGPRRPRLPERALPIVTVPTLAATGSEMNDGAVITYQDLKVKAFVEAECLFPRVAVVDPELTLTVPRNQTAYGVSDIIAHVTEAYFNGVDGTPIQDSFAEGVLRAVVQWGPVAVEEGGNLEARTQVQWASVVALNGWVQVGTRGAYPVHMMEHTLSGIHDVPHGAGLAVLNPAWMRFAAPHRPERFAQFARNVFGVREEDHLTAAMRGIEALEDLLKRMGCPLTLGELGISDPDPELYARATLEVAGDREGMLRGRPGMSRLDLVGIFRSVL</sequence>
<dbReference type="Gene3D" id="1.20.1090.10">
    <property type="entry name" value="Dehydroquinate synthase-like - alpha domain"/>
    <property type="match status" value="1"/>
</dbReference>
<proteinExistence type="predicted"/>
<protein>
    <submittedName>
        <fullName evidence="4">Iron-containing alcohol dehydrogenase</fullName>
    </submittedName>
</protein>
<dbReference type="GO" id="GO:0008106">
    <property type="term" value="F:alcohol dehydrogenase (NADP+) activity"/>
    <property type="evidence" value="ECO:0007669"/>
    <property type="project" value="TreeGrafter"/>
</dbReference>
<dbReference type="SUPFAM" id="SSF56796">
    <property type="entry name" value="Dehydroquinate synthase-like"/>
    <property type="match status" value="1"/>
</dbReference>
<keyword evidence="5" id="KW-1185">Reference proteome</keyword>
<dbReference type="GO" id="GO:0046872">
    <property type="term" value="F:metal ion binding"/>
    <property type="evidence" value="ECO:0007669"/>
    <property type="project" value="InterPro"/>
</dbReference>
<dbReference type="Pfam" id="PF25137">
    <property type="entry name" value="ADH_Fe_C"/>
    <property type="match status" value="1"/>
</dbReference>
<evidence type="ECO:0000259" key="3">
    <source>
        <dbReference type="Pfam" id="PF25137"/>
    </source>
</evidence>
<dbReference type="eggNOG" id="COG1979">
    <property type="taxonomic scope" value="Bacteria"/>
</dbReference>
<dbReference type="OrthoDB" id="9801156at2"/>
<dbReference type="Pfam" id="PF00465">
    <property type="entry name" value="Fe-ADH"/>
    <property type="match status" value="1"/>
</dbReference>
<gene>
    <name evidence="4" type="ordered locus">Taci_1643</name>
</gene>
<reference evidence="4 5" key="1">
    <citation type="journal article" date="2009" name="Stand. Genomic Sci.">
        <title>Complete genome sequence of Thermanaerovibrio acidaminovorans type strain (Su883).</title>
        <authorList>
            <person name="Chovatia M."/>
            <person name="Sikorski J."/>
            <person name="Schroder M."/>
            <person name="Lapidus A."/>
            <person name="Nolan M."/>
            <person name="Tice H."/>
            <person name="Glavina Del Rio T."/>
            <person name="Copeland A."/>
            <person name="Cheng J.F."/>
            <person name="Lucas S."/>
            <person name="Chen F."/>
            <person name="Bruce D."/>
            <person name="Goodwin L."/>
            <person name="Pitluck S."/>
            <person name="Ivanova N."/>
            <person name="Mavromatis K."/>
            <person name="Ovchinnikova G."/>
            <person name="Pati A."/>
            <person name="Chen A."/>
            <person name="Palaniappan K."/>
            <person name="Land M."/>
            <person name="Hauser L."/>
            <person name="Chang Y.J."/>
            <person name="Jeffries C.D."/>
            <person name="Chain P."/>
            <person name="Saunders E."/>
            <person name="Detter J.C."/>
            <person name="Brettin T."/>
            <person name="Rohde M."/>
            <person name="Goker M."/>
            <person name="Spring S."/>
            <person name="Bristow J."/>
            <person name="Markowitz V."/>
            <person name="Hugenholtz P."/>
            <person name="Kyrpides N.C."/>
            <person name="Klenk H.P."/>
            <person name="Eisen J.A."/>
        </authorList>
    </citation>
    <scope>NUCLEOTIDE SEQUENCE [LARGE SCALE GENOMIC DNA]</scope>
    <source>
        <strain evidence="5">ATCC 49978 / DSM 6589 / Su883</strain>
    </source>
</reference>
<feature type="domain" description="Alcohol dehydrogenase iron-type/glycerol dehydrogenase GldA" evidence="2">
    <location>
        <begin position="8"/>
        <end position="180"/>
    </location>
</feature>
<dbReference type="RefSeq" id="WP_012870366.1">
    <property type="nucleotide sequence ID" value="NC_013522.1"/>
</dbReference>
<dbReference type="AlphaFoldDB" id="D1B766"/>
<evidence type="ECO:0000256" key="1">
    <source>
        <dbReference type="ARBA" id="ARBA00023002"/>
    </source>
</evidence>
<organism evidence="4 5">
    <name type="scientific">Thermanaerovibrio acidaminovorans (strain ATCC 49978 / DSM 6589 / Su883)</name>
    <name type="common">Selenomonas acidaminovorans</name>
    <dbReference type="NCBI Taxonomy" id="525903"/>
    <lineage>
        <taxon>Bacteria</taxon>
        <taxon>Thermotogati</taxon>
        <taxon>Synergistota</taxon>
        <taxon>Synergistia</taxon>
        <taxon>Synergistales</taxon>
        <taxon>Synergistaceae</taxon>
        <taxon>Thermanaerovibrio</taxon>
    </lineage>
</organism>
<keyword evidence="1" id="KW-0560">Oxidoreductase</keyword>
<name>D1B766_THEAS</name>
<accession>D1B766</accession>
<dbReference type="EMBL" id="CP001818">
    <property type="protein sequence ID" value="ACZ19857.1"/>
    <property type="molecule type" value="Genomic_DNA"/>
</dbReference>
<dbReference type="STRING" id="525903.Taci_1643"/>